<dbReference type="PIRSF" id="PIRSF016789">
    <property type="entry name" value="DUF454"/>
    <property type="match status" value="1"/>
</dbReference>
<dbReference type="Proteomes" id="UP001607125">
    <property type="component" value="Unassembled WGS sequence"/>
</dbReference>
<protein>
    <recommendedName>
        <fullName evidence="1">Inner membrane protein</fullName>
    </recommendedName>
</protein>
<feature type="transmembrane region" description="Helical" evidence="2">
    <location>
        <begin position="84"/>
        <end position="100"/>
    </location>
</feature>
<dbReference type="RefSeq" id="WP_063605684.1">
    <property type="nucleotide sequence ID" value="NZ_JAPQMW010000002.1"/>
</dbReference>
<dbReference type="PANTHER" id="PTHR35813">
    <property type="entry name" value="INNER MEMBRANE PROTEIN YBAN"/>
    <property type="match status" value="1"/>
</dbReference>
<evidence type="ECO:0000313" key="4">
    <source>
        <dbReference type="Proteomes" id="UP001607125"/>
    </source>
</evidence>
<accession>A0ABW7IKJ1</accession>
<dbReference type="Pfam" id="PF04304">
    <property type="entry name" value="DUF454"/>
    <property type="match status" value="1"/>
</dbReference>
<keyword evidence="2" id="KW-1133">Transmembrane helix</keyword>
<evidence type="ECO:0000256" key="2">
    <source>
        <dbReference type="SAM" id="Phobius"/>
    </source>
</evidence>
<feature type="transmembrane region" description="Helical" evidence="2">
    <location>
        <begin position="12"/>
        <end position="33"/>
    </location>
</feature>
<organism evidence="3 4">
    <name type="scientific">Vibrio barjaei</name>
    <dbReference type="NCBI Taxonomy" id="1676683"/>
    <lineage>
        <taxon>Bacteria</taxon>
        <taxon>Pseudomonadati</taxon>
        <taxon>Pseudomonadota</taxon>
        <taxon>Gammaproteobacteria</taxon>
        <taxon>Vibrionales</taxon>
        <taxon>Vibrionaceae</taxon>
        <taxon>Vibrio</taxon>
    </lineage>
</organism>
<evidence type="ECO:0000256" key="1">
    <source>
        <dbReference type="PIRNR" id="PIRNR016789"/>
    </source>
</evidence>
<keyword evidence="1" id="KW-1003">Cell membrane</keyword>
<keyword evidence="1 2" id="KW-0472">Membrane</keyword>
<reference evidence="3 4" key="1">
    <citation type="submission" date="2024-10" db="EMBL/GenBank/DDBJ databases">
        <authorList>
            <person name="Yibar A."/>
            <person name="Saticioglu I.B."/>
            <person name="Duman M."/>
            <person name="Ajmi N."/>
            <person name="Gurler F."/>
            <person name="Ay H."/>
            <person name="Onuk E."/>
            <person name="Guler S."/>
            <person name="Romalde J.L."/>
        </authorList>
    </citation>
    <scope>NUCLEOTIDE SEQUENCE [LARGE SCALE GENOMIC DNA]</scope>
    <source>
        <strain evidence="3 4">1-TCBS-B</strain>
    </source>
</reference>
<keyword evidence="2" id="KW-0812">Transmembrane</keyword>
<proteinExistence type="predicted"/>
<name>A0ABW7IKJ1_9VIBR</name>
<evidence type="ECO:0000313" key="3">
    <source>
        <dbReference type="EMBL" id="MFH0261892.1"/>
    </source>
</evidence>
<comment type="subcellular location">
    <subcellularLocation>
        <location evidence="1">Cell inner membrane</location>
        <topology evidence="1">Multi-pass membrane protein</topology>
    </subcellularLocation>
</comment>
<keyword evidence="4" id="KW-1185">Reference proteome</keyword>
<dbReference type="EMBL" id="JBIHSF010000008">
    <property type="protein sequence ID" value="MFH0261892.1"/>
    <property type="molecule type" value="Genomic_DNA"/>
</dbReference>
<keyword evidence="1" id="KW-0997">Cell inner membrane</keyword>
<dbReference type="InterPro" id="IPR007401">
    <property type="entry name" value="DUF454"/>
</dbReference>
<feature type="transmembrane region" description="Helical" evidence="2">
    <location>
        <begin position="106"/>
        <end position="124"/>
    </location>
</feature>
<gene>
    <name evidence="3" type="ORF">ACGRH2_15910</name>
</gene>
<comment type="caution">
    <text evidence="3">The sequence shown here is derived from an EMBL/GenBank/DDBJ whole genome shotgun (WGS) entry which is preliminary data.</text>
</comment>
<sequence>MTNTISPVKRFFWNTLGVASVILGVVGIVLPLLPTTPFLLLASASFFRGSPQFHDWLLSHRKLGPIISDWENERCIKRAVRTKGAIFIVLSFAISILVVQPVWLKVALFMLFIGVFTFFLRIPVKQPVADHDENH</sequence>
<dbReference type="PANTHER" id="PTHR35813:SF1">
    <property type="entry name" value="INNER MEMBRANE PROTEIN YBAN"/>
    <property type="match status" value="1"/>
</dbReference>